<feature type="region of interest" description="Disordered" evidence="1">
    <location>
        <begin position="34"/>
        <end position="69"/>
    </location>
</feature>
<keyword evidence="3" id="KW-1185">Reference proteome</keyword>
<comment type="caution">
    <text evidence="2">The sequence shown here is derived from an EMBL/GenBank/DDBJ whole genome shotgun (WGS) entry which is preliminary data.</text>
</comment>
<organism evidence="2 3">
    <name type="scientific">Mycena metata</name>
    <dbReference type="NCBI Taxonomy" id="1033252"/>
    <lineage>
        <taxon>Eukaryota</taxon>
        <taxon>Fungi</taxon>
        <taxon>Dikarya</taxon>
        <taxon>Basidiomycota</taxon>
        <taxon>Agaricomycotina</taxon>
        <taxon>Agaricomycetes</taxon>
        <taxon>Agaricomycetidae</taxon>
        <taxon>Agaricales</taxon>
        <taxon>Marasmiineae</taxon>
        <taxon>Mycenaceae</taxon>
        <taxon>Mycena</taxon>
    </lineage>
</organism>
<protein>
    <submittedName>
        <fullName evidence="2">Uncharacterized protein</fullName>
    </submittedName>
</protein>
<reference evidence="2" key="1">
    <citation type="submission" date="2023-03" db="EMBL/GenBank/DDBJ databases">
        <title>Massive genome expansion in bonnet fungi (Mycena s.s.) driven by repeated elements and novel gene families across ecological guilds.</title>
        <authorList>
            <consortium name="Lawrence Berkeley National Laboratory"/>
            <person name="Harder C.B."/>
            <person name="Miyauchi S."/>
            <person name="Viragh M."/>
            <person name="Kuo A."/>
            <person name="Thoen E."/>
            <person name="Andreopoulos B."/>
            <person name="Lu D."/>
            <person name="Skrede I."/>
            <person name="Drula E."/>
            <person name="Henrissat B."/>
            <person name="Morin E."/>
            <person name="Kohler A."/>
            <person name="Barry K."/>
            <person name="LaButti K."/>
            <person name="Morin E."/>
            <person name="Salamov A."/>
            <person name="Lipzen A."/>
            <person name="Mereny Z."/>
            <person name="Hegedus B."/>
            <person name="Baldrian P."/>
            <person name="Stursova M."/>
            <person name="Weitz H."/>
            <person name="Taylor A."/>
            <person name="Grigoriev I.V."/>
            <person name="Nagy L.G."/>
            <person name="Martin F."/>
            <person name="Kauserud H."/>
        </authorList>
    </citation>
    <scope>NUCLEOTIDE SEQUENCE</scope>
    <source>
        <strain evidence="2">CBHHK182m</strain>
    </source>
</reference>
<evidence type="ECO:0000313" key="3">
    <source>
        <dbReference type="Proteomes" id="UP001215598"/>
    </source>
</evidence>
<proteinExistence type="predicted"/>
<sequence length="221" mass="24603">MSTPEALEDNTAADDAPAQTWDDFAQAWANAILRPPTPPAQSSIPDDLIPDGPAHSWDDLSWQQGQAGHTDGERVEAAWANLAPMSAGNRGMGPGTRLNVLENHYASYHRPLVPTVEITVDVATECSAEADAIERNSTLLHNLFWDPLAMPAHFRESVQRQLARMEPRKRARAQRILGGKRRKMHIFDEEREREEDARPCRACPEPGSTLKDVPWGEEELA</sequence>
<feature type="compositionally biased region" description="Acidic residues" evidence="1">
    <location>
        <begin position="1"/>
        <end position="12"/>
    </location>
</feature>
<accession>A0AAD7IBG1</accession>
<feature type="region of interest" description="Disordered" evidence="1">
    <location>
        <begin position="1"/>
        <end position="20"/>
    </location>
</feature>
<name>A0AAD7IBG1_9AGAR</name>
<dbReference type="EMBL" id="JARKIB010000107">
    <property type="protein sequence ID" value="KAJ7739349.1"/>
    <property type="molecule type" value="Genomic_DNA"/>
</dbReference>
<dbReference type="Proteomes" id="UP001215598">
    <property type="component" value="Unassembled WGS sequence"/>
</dbReference>
<feature type="compositionally biased region" description="Basic and acidic residues" evidence="1">
    <location>
        <begin position="185"/>
        <end position="199"/>
    </location>
</feature>
<gene>
    <name evidence="2" type="ORF">B0H16DRAFT_1465305</name>
</gene>
<evidence type="ECO:0000256" key="1">
    <source>
        <dbReference type="SAM" id="MobiDB-lite"/>
    </source>
</evidence>
<evidence type="ECO:0000313" key="2">
    <source>
        <dbReference type="EMBL" id="KAJ7739349.1"/>
    </source>
</evidence>
<dbReference type="AlphaFoldDB" id="A0AAD7IBG1"/>
<feature type="region of interest" description="Disordered" evidence="1">
    <location>
        <begin position="182"/>
        <end position="221"/>
    </location>
</feature>